<name>A0ABN8Q8V1_9CNID</name>
<dbReference type="SUPFAM" id="SSF57903">
    <property type="entry name" value="FYVE/PHD zinc finger"/>
    <property type="match status" value="2"/>
</dbReference>
<protein>
    <recommendedName>
        <fullName evidence="9">PHD-type domain-containing protein</fullName>
    </recommendedName>
</protein>
<dbReference type="Gene3D" id="3.30.40.10">
    <property type="entry name" value="Zinc/RING finger domain, C3HC4 (zinc finger)"/>
    <property type="match status" value="2"/>
</dbReference>
<dbReference type="CDD" id="cd22343">
    <property type="entry name" value="PDDEXK_lambda_exonuclease-like"/>
    <property type="match status" value="1"/>
</dbReference>
<dbReference type="EMBL" id="CALNXK010000113">
    <property type="protein sequence ID" value="CAH3159337.1"/>
    <property type="molecule type" value="Genomic_DNA"/>
</dbReference>
<dbReference type="Pfam" id="PF09588">
    <property type="entry name" value="YqaJ"/>
    <property type="match status" value="1"/>
</dbReference>
<accession>A0ABN8Q8V1</accession>
<dbReference type="Proteomes" id="UP001159405">
    <property type="component" value="Unassembled WGS sequence"/>
</dbReference>
<evidence type="ECO:0000256" key="3">
    <source>
        <dbReference type="ARBA" id="ARBA00022723"/>
    </source>
</evidence>
<dbReference type="PROSITE" id="PS50016">
    <property type="entry name" value="ZF_PHD_2"/>
    <property type="match status" value="1"/>
</dbReference>
<feature type="domain" description="PHD-type" evidence="9">
    <location>
        <begin position="515"/>
        <end position="570"/>
    </location>
</feature>
<dbReference type="Pfam" id="PF02902">
    <property type="entry name" value="Peptidase_C48"/>
    <property type="match status" value="1"/>
</dbReference>
<dbReference type="InterPro" id="IPR013083">
    <property type="entry name" value="Znf_RING/FYVE/PHD"/>
</dbReference>
<dbReference type="SMART" id="SM00249">
    <property type="entry name" value="PHD"/>
    <property type="match status" value="2"/>
</dbReference>
<comment type="similarity">
    <text evidence="1">Belongs to the peptidase C48 family.</text>
</comment>
<proteinExistence type="inferred from homology"/>
<reference evidence="10 11" key="1">
    <citation type="submission" date="2022-05" db="EMBL/GenBank/DDBJ databases">
        <authorList>
            <consortium name="Genoscope - CEA"/>
            <person name="William W."/>
        </authorList>
    </citation>
    <scope>NUCLEOTIDE SEQUENCE [LARGE SCALE GENOMIC DNA]</scope>
</reference>
<evidence type="ECO:0000256" key="8">
    <source>
        <dbReference type="SAM" id="MobiDB-lite"/>
    </source>
</evidence>
<dbReference type="InterPro" id="IPR001965">
    <property type="entry name" value="Znf_PHD"/>
</dbReference>
<dbReference type="PANTHER" id="PTHR47526">
    <property type="entry name" value="ATP-DEPENDENT DNA HELICASE"/>
    <property type="match status" value="1"/>
</dbReference>
<dbReference type="InterPro" id="IPR019080">
    <property type="entry name" value="YqaJ_viral_recombinase"/>
</dbReference>
<evidence type="ECO:0000256" key="5">
    <source>
        <dbReference type="ARBA" id="ARBA00022801"/>
    </source>
</evidence>
<keyword evidence="5" id="KW-0378">Hydrolase</keyword>
<gene>
    <name evidence="10" type="ORF">PLOB_00003628</name>
</gene>
<evidence type="ECO:0000313" key="10">
    <source>
        <dbReference type="EMBL" id="CAH3159337.1"/>
    </source>
</evidence>
<feature type="region of interest" description="Disordered" evidence="8">
    <location>
        <begin position="584"/>
        <end position="606"/>
    </location>
</feature>
<dbReference type="InterPro" id="IPR038765">
    <property type="entry name" value="Papain-like_cys_pep_sf"/>
</dbReference>
<evidence type="ECO:0000256" key="6">
    <source>
        <dbReference type="ARBA" id="ARBA00022833"/>
    </source>
</evidence>
<dbReference type="InterPro" id="IPR011011">
    <property type="entry name" value="Znf_FYVE_PHD"/>
</dbReference>
<keyword evidence="2" id="KW-0645">Protease</keyword>
<evidence type="ECO:0000256" key="7">
    <source>
        <dbReference type="PROSITE-ProRule" id="PRU00146"/>
    </source>
</evidence>
<keyword evidence="6" id="KW-0862">Zinc</keyword>
<dbReference type="SUPFAM" id="SSF54001">
    <property type="entry name" value="Cysteine proteinases"/>
    <property type="match status" value="1"/>
</dbReference>
<dbReference type="InterPro" id="IPR003653">
    <property type="entry name" value="Peptidase_C48_C"/>
</dbReference>
<evidence type="ECO:0000256" key="2">
    <source>
        <dbReference type="ARBA" id="ARBA00022670"/>
    </source>
</evidence>
<evidence type="ECO:0000256" key="1">
    <source>
        <dbReference type="ARBA" id="ARBA00005234"/>
    </source>
</evidence>
<feature type="compositionally biased region" description="Polar residues" evidence="8">
    <location>
        <begin position="584"/>
        <end position="593"/>
    </location>
</feature>
<evidence type="ECO:0000256" key="4">
    <source>
        <dbReference type="ARBA" id="ARBA00022771"/>
    </source>
</evidence>
<dbReference type="PANTHER" id="PTHR47526:SF3">
    <property type="entry name" value="PHD-TYPE DOMAIN-CONTAINING PROTEIN"/>
    <property type="match status" value="1"/>
</dbReference>
<keyword evidence="3" id="KW-0479">Metal-binding</keyword>
<evidence type="ECO:0000259" key="9">
    <source>
        <dbReference type="PROSITE" id="PS50016"/>
    </source>
</evidence>
<keyword evidence="11" id="KW-1185">Reference proteome</keyword>
<dbReference type="InterPro" id="IPR011335">
    <property type="entry name" value="Restrct_endonuc-II-like"/>
</dbReference>
<dbReference type="InterPro" id="IPR011604">
    <property type="entry name" value="PDDEXK-like_dom_sf"/>
</dbReference>
<organism evidence="10 11">
    <name type="scientific">Porites lobata</name>
    <dbReference type="NCBI Taxonomy" id="104759"/>
    <lineage>
        <taxon>Eukaryota</taxon>
        <taxon>Metazoa</taxon>
        <taxon>Cnidaria</taxon>
        <taxon>Anthozoa</taxon>
        <taxon>Hexacorallia</taxon>
        <taxon>Scleractinia</taxon>
        <taxon>Fungiina</taxon>
        <taxon>Poritidae</taxon>
        <taxon>Porites</taxon>
    </lineage>
</organism>
<dbReference type="Gene3D" id="3.40.395.10">
    <property type="entry name" value="Adenoviral Proteinase, Chain A"/>
    <property type="match status" value="1"/>
</dbReference>
<dbReference type="SUPFAM" id="SSF52980">
    <property type="entry name" value="Restriction endonuclease-like"/>
    <property type="match status" value="1"/>
</dbReference>
<dbReference type="InterPro" id="IPR019787">
    <property type="entry name" value="Znf_PHD-finger"/>
</dbReference>
<sequence>MNDPLVNIWIIAESDGTIRSTHCLGCKAGLAESCSHIASVLFYIEAWIRINGKLACTQVKCSWLLPTYVNEVPYARVRDIDFSSAKRLKENLDAKIDCLTESNIKDLFSPQQGQAEMGRPDVSSPSQAEMSSLFEKLKSCKIKSVALSLTDEYADQFIAKSRTIPVVFDLFETENLDLDYHELLQKCAEVNLDISRESIELIEKDTRAQARGSGFFRHRAGRIGASVSGAAFHSNLSQPPQALIKSICYPNVFKVNTKATRHGCKYEDDAISAYENEMKKTHSNFTLTRCGLFVNEQHPFLHATPDFLTACDCCGLGCGEVKCPICINNCDFEKYTMEKNACLEKVDAMFRLKKHHNYYFQAQQQLFTKTLDFVVCAISPHREPQIVIERIYPDLEHWHTVLPKLEAFWRVSILPEILGHWYTRKCTLPMNKPNDNGICLCRGPRDDTVITCSNPECPYTEFHPLCLALGSAMTPKTWYCPHCSRLPQFKRRRERSLSAKQSAQVAVNQAASQCNNICVCTSKASPTDKLIECHSTECSNGKFFHLACLGLKRRPNKSKTTWQCSACKKAKQLVKATTCTSYASEPTKSTTESPVVHDSDGDDVDDEDDVSITQVTVGAANKQSALAKLVESDYQTILSPAGWLTCDIIQQVQVLLQKENSSIEGFQRPTLGPVRNFNVVSGEFVQILHTGSDHWVCVSSIGCLPGYVNLYDSLYHDAICQEVEDQTNDLLGGRLVSLQFVSVQQQTNGCDCGIFAIAFATCLALGTNPSNVTFYIQRMRSHLVTCLRARKMSMFPCF</sequence>
<evidence type="ECO:0000313" key="11">
    <source>
        <dbReference type="Proteomes" id="UP001159405"/>
    </source>
</evidence>
<comment type="caution">
    <text evidence="10">The sequence shown here is derived from an EMBL/GenBank/DDBJ whole genome shotgun (WGS) entry which is preliminary data.</text>
</comment>
<dbReference type="Gene3D" id="3.90.320.10">
    <property type="match status" value="1"/>
</dbReference>
<keyword evidence="4 7" id="KW-0863">Zinc-finger</keyword>